<evidence type="ECO:0000259" key="1">
    <source>
        <dbReference type="PROSITE" id="PS51459"/>
    </source>
</evidence>
<dbReference type="PIRSF" id="PIRSF018297">
    <property type="entry name" value="Doc"/>
    <property type="match status" value="1"/>
</dbReference>
<dbReference type="STRING" id="42253.NITMOv2_0898"/>
<gene>
    <name evidence="2" type="ORF">NITMOv2_0898</name>
</gene>
<dbReference type="InterPro" id="IPR053737">
    <property type="entry name" value="Type_II_TA_Toxin"/>
</dbReference>
<evidence type="ECO:0000313" key="3">
    <source>
        <dbReference type="Proteomes" id="UP000069205"/>
    </source>
</evidence>
<dbReference type="OrthoDB" id="9802752at2"/>
<dbReference type="InterPro" id="IPR003812">
    <property type="entry name" value="Fido"/>
</dbReference>
<dbReference type="PANTHER" id="PTHR39426">
    <property type="entry name" value="HOMOLOGY TO DEATH-ON-CURING PROTEIN OF PHAGE P1"/>
    <property type="match status" value="1"/>
</dbReference>
<proteinExistence type="predicted"/>
<dbReference type="InterPro" id="IPR006440">
    <property type="entry name" value="Doc"/>
</dbReference>
<dbReference type="PANTHER" id="PTHR39426:SF1">
    <property type="entry name" value="HOMOLOGY TO DEATH-ON-CURING PROTEIN OF PHAGE P1"/>
    <property type="match status" value="1"/>
</dbReference>
<dbReference type="SUPFAM" id="SSF140931">
    <property type="entry name" value="Fic-like"/>
    <property type="match status" value="1"/>
</dbReference>
<feature type="domain" description="Fido" evidence="1">
    <location>
        <begin position="7"/>
        <end position="125"/>
    </location>
</feature>
<organism evidence="2 3">
    <name type="scientific">Nitrospira moscoviensis</name>
    <dbReference type="NCBI Taxonomy" id="42253"/>
    <lineage>
        <taxon>Bacteria</taxon>
        <taxon>Pseudomonadati</taxon>
        <taxon>Nitrospirota</taxon>
        <taxon>Nitrospiria</taxon>
        <taxon>Nitrospirales</taxon>
        <taxon>Nitrospiraceae</taxon>
        <taxon>Nitrospira</taxon>
    </lineage>
</organism>
<dbReference type="PATRIC" id="fig|42253.5.peg.880"/>
<name>A0A0K2G8P7_NITMO</name>
<dbReference type="KEGG" id="nmv:NITMOv2_0898"/>
<dbReference type="Pfam" id="PF02661">
    <property type="entry name" value="Fic"/>
    <property type="match status" value="1"/>
</dbReference>
<dbReference type="Proteomes" id="UP000069205">
    <property type="component" value="Chromosome"/>
</dbReference>
<accession>A0A0K2G8P7</accession>
<dbReference type="PROSITE" id="PS51459">
    <property type="entry name" value="FIDO"/>
    <property type="match status" value="1"/>
</dbReference>
<dbReference type="NCBIfam" id="TIGR01550">
    <property type="entry name" value="DOC_P1"/>
    <property type="match status" value="1"/>
</dbReference>
<dbReference type="GO" id="GO:0016301">
    <property type="term" value="F:kinase activity"/>
    <property type="evidence" value="ECO:0007669"/>
    <property type="project" value="InterPro"/>
</dbReference>
<dbReference type="EMBL" id="CP011801">
    <property type="protein sequence ID" value="ALA57333.1"/>
    <property type="molecule type" value="Genomic_DNA"/>
</dbReference>
<evidence type="ECO:0000313" key="2">
    <source>
        <dbReference type="EMBL" id="ALA57333.1"/>
    </source>
</evidence>
<reference evidence="2 3" key="1">
    <citation type="journal article" date="2015" name="Proc. Natl. Acad. Sci. U.S.A.">
        <title>Expanded metabolic versatility of ubiquitous nitrite-oxidizing bacteria from the genus Nitrospira.</title>
        <authorList>
            <person name="Koch H."/>
            <person name="Lucker S."/>
            <person name="Albertsen M."/>
            <person name="Kitzinger K."/>
            <person name="Herbold C."/>
            <person name="Spieck E."/>
            <person name="Nielsen P.H."/>
            <person name="Wagner M."/>
            <person name="Daims H."/>
        </authorList>
    </citation>
    <scope>NUCLEOTIDE SEQUENCE [LARGE SCALE GENOMIC DNA]</scope>
    <source>
        <strain evidence="2 3">NSP M-1</strain>
    </source>
</reference>
<dbReference type="RefSeq" id="WP_053378686.1">
    <property type="nucleotide sequence ID" value="NZ_CP011801.1"/>
</dbReference>
<keyword evidence="3" id="KW-1185">Reference proteome</keyword>
<dbReference type="Gene3D" id="1.20.120.1870">
    <property type="entry name" value="Fic/DOC protein, Fido domain"/>
    <property type="match status" value="1"/>
</dbReference>
<dbReference type="InterPro" id="IPR036597">
    <property type="entry name" value="Fido-like_dom_sf"/>
</dbReference>
<dbReference type="AlphaFoldDB" id="A0A0K2G8P7"/>
<protein>
    <submittedName>
        <fullName evidence="2">Putative death-on-curing family protein</fullName>
    </submittedName>
</protein>
<sequence>MKEVIFLSVEDVVVIHASAIEQEGGMAGVRDHGLLDAAVAMPRQQFGGVYLHEDVAAMAAAYLFHIAQNHPLYDGNKRAAVMSAFVFLDQNGIELTSDPTDLEAVTRQVAAGQMAKDALIRWMRKQIGGKRRPLKTGRRRPA</sequence>